<keyword evidence="4" id="KW-1185">Reference proteome</keyword>
<dbReference type="CDD" id="cd05289">
    <property type="entry name" value="MDR_like_2"/>
    <property type="match status" value="1"/>
</dbReference>
<gene>
    <name evidence="3" type="ORF">GCM10023144_20060</name>
</gene>
<dbReference type="PANTHER" id="PTHR11695:SF294">
    <property type="entry name" value="RETICULON-4-INTERACTING PROTEIN 1, MITOCHONDRIAL"/>
    <property type="match status" value="1"/>
</dbReference>
<evidence type="ECO:0000313" key="4">
    <source>
        <dbReference type="Proteomes" id="UP001501671"/>
    </source>
</evidence>
<sequence>MDTMRAVRIHHFGGLEALQPENVAIPSPAAGEVRVKVFAAGLNPVDYKTRAGKYPLVREDKLPYTLGRDFAGRVDTPAGDGLEVGDAVYGFVGQGQGAFAEYVVVGRDALAPKPASLDFRTAAAVPLAALTAWQGLFDHGGVLAGQRVLIHAASGGVGHFAVQLARAEGAEVIATASGDGVEFVRSLGADRVIDYRHEAFEQIVRDVDMVFDLVGGDTQARSWQVLKEGGALVSTIQAPSQELAAERGIRATRYTARPDGGQLTEIGGLIDCGMVKVRVAAAFHFRDAVEAERRLEQGHLRGKLVLEVAPS</sequence>
<reference evidence="4" key="1">
    <citation type="journal article" date="2019" name="Int. J. Syst. Evol. Microbiol.">
        <title>The Global Catalogue of Microorganisms (GCM) 10K type strain sequencing project: providing services to taxonomists for standard genome sequencing and annotation.</title>
        <authorList>
            <consortium name="The Broad Institute Genomics Platform"/>
            <consortium name="The Broad Institute Genome Sequencing Center for Infectious Disease"/>
            <person name="Wu L."/>
            <person name="Ma J."/>
        </authorList>
    </citation>
    <scope>NUCLEOTIDE SEQUENCE [LARGE SCALE GENOMIC DNA]</scope>
    <source>
        <strain evidence="4">JCM 17666</strain>
    </source>
</reference>
<dbReference type="SUPFAM" id="SSF50129">
    <property type="entry name" value="GroES-like"/>
    <property type="match status" value="1"/>
</dbReference>
<keyword evidence="1" id="KW-0560">Oxidoreductase</keyword>
<evidence type="ECO:0000259" key="2">
    <source>
        <dbReference type="SMART" id="SM00829"/>
    </source>
</evidence>
<dbReference type="Proteomes" id="UP001501671">
    <property type="component" value="Unassembled WGS sequence"/>
</dbReference>
<dbReference type="InterPro" id="IPR013154">
    <property type="entry name" value="ADH-like_N"/>
</dbReference>
<evidence type="ECO:0000256" key="1">
    <source>
        <dbReference type="ARBA" id="ARBA00023002"/>
    </source>
</evidence>
<feature type="domain" description="Enoyl reductase (ER)" evidence="2">
    <location>
        <begin position="13"/>
        <end position="306"/>
    </location>
</feature>
<comment type="caution">
    <text evidence="3">The sequence shown here is derived from an EMBL/GenBank/DDBJ whole genome shotgun (WGS) entry which is preliminary data.</text>
</comment>
<dbReference type="EMBL" id="BAABFO010000008">
    <property type="protein sequence ID" value="GAA4331427.1"/>
    <property type="molecule type" value="Genomic_DNA"/>
</dbReference>
<dbReference type="Pfam" id="PF08240">
    <property type="entry name" value="ADH_N"/>
    <property type="match status" value="1"/>
</dbReference>
<dbReference type="SUPFAM" id="SSF51735">
    <property type="entry name" value="NAD(P)-binding Rossmann-fold domains"/>
    <property type="match status" value="1"/>
</dbReference>
<dbReference type="SMART" id="SM00829">
    <property type="entry name" value="PKS_ER"/>
    <property type="match status" value="1"/>
</dbReference>
<organism evidence="3 4">
    <name type="scientific">Pigmentiphaga soli</name>
    <dbReference type="NCBI Taxonomy" id="1007095"/>
    <lineage>
        <taxon>Bacteria</taxon>
        <taxon>Pseudomonadati</taxon>
        <taxon>Pseudomonadota</taxon>
        <taxon>Betaproteobacteria</taxon>
        <taxon>Burkholderiales</taxon>
        <taxon>Alcaligenaceae</taxon>
        <taxon>Pigmentiphaga</taxon>
    </lineage>
</organism>
<protein>
    <submittedName>
        <fullName evidence="3">NADP-dependent oxidoreductase</fullName>
    </submittedName>
</protein>
<dbReference type="Gene3D" id="3.40.50.720">
    <property type="entry name" value="NAD(P)-binding Rossmann-like Domain"/>
    <property type="match status" value="1"/>
</dbReference>
<dbReference type="InterPro" id="IPR002364">
    <property type="entry name" value="Quin_OxRdtase/zeta-crystal_CS"/>
</dbReference>
<accession>A0ABP8GXP7</accession>
<dbReference type="InterPro" id="IPR036291">
    <property type="entry name" value="NAD(P)-bd_dom_sf"/>
</dbReference>
<dbReference type="RefSeq" id="WP_345248909.1">
    <property type="nucleotide sequence ID" value="NZ_BAABFO010000008.1"/>
</dbReference>
<proteinExistence type="predicted"/>
<dbReference type="Gene3D" id="3.90.180.10">
    <property type="entry name" value="Medium-chain alcohol dehydrogenases, catalytic domain"/>
    <property type="match status" value="1"/>
</dbReference>
<dbReference type="InterPro" id="IPR050700">
    <property type="entry name" value="YIM1/Zinc_Alcohol_DH_Fams"/>
</dbReference>
<evidence type="ECO:0000313" key="3">
    <source>
        <dbReference type="EMBL" id="GAA4331427.1"/>
    </source>
</evidence>
<dbReference type="Pfam" id="PF13602">
    <property type="entry name" value="ADH_zinc_N_2"/>
    <property type="match status" value="1"/>
</dbReference>
<name>A0ABP8GXP7_9BURK</name>
<dbReference type="PANTHER" id="PTHR11695">
    <property type="entry name" value="ALCOHOL DEHYDROGENASE RELATED"/>
    <property type="match status" value="1"/>
</dbReference>
<dbReference type="InterPro" id="IPR020843">
    <property type="entry name" value="ER"/>
</dbReference>
<dbReference type="InterPro" id="IPR011032">
    <property type="entry name" value="GroES-like_sf"/>
</dbReference>
<dbReference type="PROSITE" id="PS01162">
    <property type="entry name" value="QOR_ZETA_CRYSTAL"/>
    <property type="match status" value="1"/>
</dbReference>